<evidence type="ECO:0000313" key="2">
    <source>
        <dbReference type="EMBL" id="MBB4938970.1"/>
    </source>
</evidence>
<comment type="caution">
    <text evidence="2">The sequence shown here is derived from an EMBL/GenBank/DDBJ whole genome shotgun (WGS) entry which is preliminary data.</text>
</comment>
<feature type="compositionally biased region" description="Basic residues" evidence="1">
    <location>
        <begin position="1"/>
        <end position="12"/>
    </location>
</feature>
<dbReference type="AlphaFoldDB" id="A0A7W7WAB4"/>
<keyword evidence="3" id="KW-1185">Reference proteome</keyword>
<reference evidence="2 3" key="1">
    <citation type="submission" date="2020-08" db="EMBL/GenBank/DDBJ databases">
        <title>Sequencing the genomes of 1000 actinobacteria strains.</title>
        <authorList>
            <person name="Klenk H.-P."/>
        </authorList>
    </citation>
    <scope>NUCLEOTIDE SEQUENCE [LARGE SCALE GENOMIC DNA]</scope>
    <source>
        <strain evidence="2 3">DSM 43023</strain>
    </source>
</reference>
<organism evidence="2 3">
    <name type="scientific">Streptosporangium album</name>
    <dbReference type="NCBI Taxonomy" id="47479"/>
    <lineage>
        <taxon>Bacteria</taxon>
        <taxon>Bacillati</taxon>
        <taxon>Actinomycetota</taxon>
        <taxon>Actinomycetes</taxon>
        <taxon>Streptosporangiales</taxon>
        <taxon>Streptosporangiaceae</taxon>
        <taxon>Streptosporangium</taxon>
    </lineage>
</organism>
<dbReference type="EMBL" id="JACHJU010000001">
    <property type="protein sequence ID" value="MBB4938970.1"/>
    <property type="molecule type" value="Genomic_DNA"/>
</dbReference>
<accession>A0A7W7WAB4</accession>
<proteinExistence type="predicted"/>
<dbReference type="Proteomes" id="UP000534286">
    <property type="component" value="Unassembled WGS sequence"/>
</dbReference>
<feature type="region of interest" description="Disordered" evidence="1">
    <location>
        <begin position="1"/>
        <end position="22"/>
    </location>
</feature>
<evidence type="ECO:0000256" key="1">
    <source>
        <dbReference type="SAM" id="MobiDB-lite"/>
    </source>
</evidence>
<name>A0A7W7WAB4_9ACTN</name>
<evidence type="ECO:0000313" key="3">
    <source>
        <dbReference type="Proteomes" id="UP000534286"/>
    </source>
</evidence>
<evidence type="ECO:0008006" key="4">
    <source>
        <dbReference type="Google" id="ProtNLM"/>
    </source>
</evidence>
<gene>
    <name evidence="2" type="ORF">FHR32_003275</name>
</gene>
<sequence length="194" mass="21437">MRRSPPHGRRRPPASGGGIGTLDLPEELVRKAIYPVVGTATLADIVAEAKANKKAFNTRVRTRLRGPYSRRYRRGLPKLPRALAFRCNNTAFQPVMDALKLLDRYADSEAVFYERTETVPTVTDPAVLLRRRLLLCLYGLGTNVGIKGTSCASDSRKFGSWSANFMTEWRQSYHGPGSWCTGTSSAGRCASTAR</sequence>
<dbReference type="RefSeq" id="WP_184755065.1">
    <property type="nucleotide sequence ID" value="NZ_JACHJU010000001.1"/>
</dbReference>
<protein>
    <recommendedName>
        <fullName evidence="4">Tn3 transposase DDE domain-containing protein</fullName>
    </recommendedName>
</protein>